<name>A0A6C6Z378_SALPB</name>
<proteinExistence type="predicted"/>
<dbReference type="KEGG" id="spq:SPAB_02695"/>
<dbReference type="EMBL" id="CP000886">
    <property type="protein sequence ID" value="ABX68073.1"/>
    <property type="molecule type" value="Genomic_DNA"/>
</dbReference>
<reference evidence="1 2" key="1">
    <citation type="submission" date="2007-11" db="EMBL/GenBank/DDBJ databases">
        <authorList>
            <consortium name="The Salmonella enterica serovar Paratyphi B Genome Sequencing Project"/>
            <person name="McClelland M."/>
            <person name="Sanderson E.K."/>
            <person name="Porwollik S."/>
            <person name="Spieth J."/>
            <person name="Clifton W.S."/>
            <person name="Fulton R."/>
            <person name="Cordes M."/>
            <person name="Wollam A."/>
            <person name="Shah N."/>
            <person name="Pepin K."/>
            <person name="Bhonagiri V."/>
            <person name="Nash W."/>
            <person name="Johnson M."/>
            <person name="Thiruvilangam P."/>
            <person name="Wilson R."/>
        </authorList>
    </citation>
    <scope>NUCLEOTIDE SEQUENCE [LARGE SCALE GENOMIC DNA]</scope>
    <source>
        <strain evidence="2">ATCC BAA-1250 / SPB7</strain>
    </source>
</reference>
<dbReference type="Proteomes" id="UP000008556">
    <property type="component" value="Chromosome"/>
</dbReference>
<accession>A0A6C6Z378</accession>
<evidence type="ECO:0000313" key="2">
    <source>
        <dbReference type="Proteomes" id="UP000008556"/>
    </source>
</evidence>
<sequence>MIISGEWNDDRPILLPQEVNSAVTPLIPGQLNIGEK</sequence>
<evidence type="ECO:0000313" key="1">
    <source>
        <dbReference type="EMBL" id="ABX68073.1"/>
    </source>
</evidence>
<protein>
    <submittedName>
        <fullName evidence="1">Uncharacterized protein</fullName>
    </submittedName>
</protein>
<dbReference type="AlphaFoldDB" id="A0A6C6Z378"/>
<organism evidence="1 2">
    <name type="scientific">Salmonella paratyphi B (strain ATCC BAA-1250 / SPB7)</name>
    <dbReference type="NCBI Taxonomy" id="1016998"/>
    <lineage>
        <taxon>Bacteria</taxon>
        <taxon>Pseudomonadati</taxon>
        <taxon>Pseudomonadota</taxon>
        <taxon>Gammaproteobacteria</taxon>
        <taxon>Enterobacterales</taxon>
        <taxon>Enterobacteriaceae</taxon>
        <taxon>Salmonella</taxon>
    </lineage>
</organism>
<gene>
    <name evidence="1" type="ordered locus">SPAB_02695</name>
</gene>